<dbReference type="RefSeq" id="WP_087820417.1">
    <property type="nucleotide sequence ID" value="NZ_FYAH01000002.1"/>
</dbReference>
<dbReference type="GO" id="GO:0046872">
    <property type="term" value="F:metal ion binding"/>
    <property type="evidence" value="ECO:0007669"/>
    <property type="project" value="UniProtKB-KW"/>
</dbReference>
<evidence type="ECO:0000256" key="3">
    <source>
        <dbReference type="ARBA" id="ARBA00022801"/>
    </source>
</evidence>
<proteinExistence type="inferred from homology"/>
<evidence type="ECO:0000313" key="5">
    <source>
        <dbReference type="EMBL" id="SMY16339.1"/>
    </source>
</evidence>
<keyword evidence="2 4" id="KW-0479">Metal-binding</keyword>
<dbReference type="AlphaFoldDB" id="A0A1Y6KVX8"/>
<feature type="binding site" evidence="4">
    <location>
        <position position="6"/>
    </location>
    <ligand>
        <name>a divalent metal cation</name>
        <dbReference type="ChEBI" id="CHEBI:60240"/>
        <label>1</label>
    </ligand>
</feature>
<feature type="binding site" evidence="4">
    <location>
        <position position="87"/>
    </location>
    <ligand>
        <name>a divalent metal cation</name>
        <dbReference type="ChEBI" id="CHEBI:60240"/>
        <label>1</label>
    </ligand>
</feature>
<dbReference type="InterPro" id="IPR001130">
    <property type="entry name" value="TatD-like"/>
</dbReference>
<feature type="binding site" evidence="4">
    <location>
        <position position="155"/>
    </location>
    <ligand>
        <name>a divalent metal cation</name>
        <dbReference type="ChEBI" id="CHEBI:60240"/>
        <label>2</label>
    </ligand>
</feature>
<keyword evidence="6" id="KW-1185">Reference proteome</keyword>
<name>A0A1Y6KVX8_9GAMM</name>
<keyword evidence="3 5" id="KW-0378">Hydrolase</keyword>
<dbReference type="PIRSF" id="PIRSF005902">
    <property type="entry name" value="DNase_TatD"/>
    <property type="match status" value="1"/>
</dbReference>
<feature type="binding site" evidence="4">
    <location>
        <position position="131"/>
    </location>
    <ligand>
        <name>a divalent metal cation</name>
        <dbReference type="ChEBI" id="CHEBI:60240"/>
        <label>2</label>
    </ligand>
</feature>
<dbReference type="Pfam" id="PF01026">
    <property type="entry name" value="TatD_DNase"/>
    <property type="match status" value="1"/>
</dbReference>
<feature type="binding site" evidence="4">
    <location>
        <position position="8"/>
    </location>
    <ligand>
        <name>a divalent metal cation</name>
        <dbReference type="ChEBI" id="CHEBI:60240"/>
        <label>1</label>
    </ligand>
</feature>
<evidence type="ECO:0000256" key="2">
    <source>
        <dbReference type="ARBA" id="ARBA00022723"/>
    </source>
</evidence>
<sequence length="252" mass="27912">MITDIHCHLESVAPESLASFIAAGNKIGAVSMTLESAQQLITLKQQYPDAIALFLGVHPEVSADEAMIEAMIALIHQHHGLLSGIGEIGIPFFYLDDKTVIEKQQLKQQGAQLMARFVALAAEYDLPVNLHVVEDDIELVLPILQQYGIEGALFHWYEGSAIQLAQLHQCGHFISASPWIFVDDHYWQFVQTIPLSMLLVESDAPCKYNGEKGDPSMTVNVVSALAKHHQISIEQLTNILAANTCRYLRKSL</sequence>
<dbReference type="PANTHER" id="PTHR46317:SF1">
    <property type="entry name" value="HYDROLASE, TATD FAMILY"/>
    <property type="match status" value="1"/>
</dbReference>
<dbReference type="Proteomes" id="UP000196485">
    <property type="component" value="Unassembled WGS sequence"/>
</dbReference>
<feature type="binding site" evidence="4">
    <location>
        <position position="203"/>
    </location>
    <ligand>
        <name>a divalent metal cation</name>
        <dbReference type="ChEBI" id="CHEBI:60240"/>
        <label>1</label>
    </ligand>
</feature>
<dbReference type="EMBL" id="FYAH01000002">
    <property type="protein sequence ID" value="SMY16339.1"/>
    <property type="molecule type" value="Genomic_DNA"/>
</dbReference>
<accession>A0A1Y6KVX8</accession>
<evidence type="ECO:0000313" key="6">
    <source>
        <dbReference type="Proteomes" id="UP000196485"/>
    </source>
</evidence>
<gene>
    <name evidence="5" type="primary">ycfH_1</name>
    <name evidence="5" type="ORF">PAQU9191_01570</name>
</gene>
<evidence type="ECO:0000256" key="4">
    <source>
        <dbReference type="PIRSR" id="PIRSR005902-1"/>
    </source>
</evidence>
<comment type="similarity">
    <text evidence="1">Belongs to the metallo-dependent hydrolases superfamily. TatD-type hydrolase family.</text>
</comment>
<dbReference type="EC" id="3.1.21.-" evidence="5"/>
<evidence type="ECO:0000256" key="1">
    <source>
        <dbReference type="ARBA" id="ARBA00009275"/>
    </source>
</evidence>
<dbReference type="InterPro" id="IPR032466">
    <property type="entry name" value="Metal_Hydrolase"/>
</dbReference>
<reference evidence="6" key="1">
    <citation type="submission" date="2017-06" db="EMBL/GenBank/DDBJ databases">
        <authorList>
            <person name="Rodrigo-Torres L."/>
            <person name="Arahal R. D."/>
            <person name="Lucena T."/>
        </authorList>
    </citation>
    <scope>NUCLEOTIDE SEQUENCE [LARGE SCALE GENOMIC DNA]</scope>
    <source>
        <strain evidence="6">type strain: CECT 9192</strain>
    </source>
</reference>
<protein>
    <submittedName>
        <fullName evidence="5">Putative deoxyribonuclease YcfH</fullName>
        <ecNumber evidence="5">3.1.21.-</ecNumber>
    </submittedName>
</protein>
<organism evidence="5 6">
    <name type="scientific">Photobacterium aquimaris</name>
    <dbReference type="NCBI Taxonomy" id="512643"/>
    <lineage>
        <taxon>Bacteria</taxon>
        <taxon>Pseudomonadati</taxon>
        <taxon>Pseudomonadota</taxon>
        <taxon>Gammaproteobacteria</taxon>
        <taxon>Vibrionales</taxon>
        <taxon>Vibrionaceae</taxon>
        <taxon>Photobacterium</taxon>
    </lineage>
</organism>
<dbReference type="SUPFAM" id="SSF51556">
    <property type="entry name" value="Metallo-dependent hydrolases"/>
    <property type="match status" value="1"/>
</dbReference>
<dbReference type="PANTHER" id="PTHR46317">
    <property type="entry name" value="HYDROLASE OF PHP SUPERFAMILY-RELATED PROTEIN"/>
    <property type="match status" value="1"/>
</dbReference>
<dbReference type="GO" id="GO:0016788">
    <property type="term" value="F:hydrolase activity, acting on ester bonds"/>
    <property type="evidence" value="ECO:0007669"/>
    <property type="project" value="InterPro"/>
</dbReference>
<dbReference type="Gene3D" id="3.20.20.140">
    <property type="entry name" value="Metal-dependent hydrolases"/>
    <property type="match status" value="1"/>
</dbReference>